<accession>A0ABV9Q6W2</accession>
<name>A0ABV9Q6W2_9BACL</name>
<organism evidence="2 3">
    <name type="scientific">Effusibacillus consociatus</name>
    <dbReference type="NCBI Taxonomy" id="1117041"/>
    <lineage>
        <taxon>Bacteria</taxon>
        <taxon>Bacillati</taxon>
        <taxon>Bacillota</taxon>
        <taxon>Bacilli</taxon>
        <taxon>Bacillales</taxon>
        <taxon>Alicyclobacillaceae</taxon>
        <taxon>Effusibacillus</taxon>
    </lineage>
</organism>
<gene>
    <name evidence="2" type="ORF">ACFO8Q_13630</name>
</gene>
<keyword evidence="3" id="KW-1185">Reference proteome</keyword>
<comment type="caution">
    <text evidence="2">The sequence shown here is derived from an EMBL/GenBank/DDBJ whole genome shotgun (WGS) entry which is preliminary data.</text>
</comment>
<evidence type="ECO:0000313" key="2">
    <source>
        <dbReference type="EMBL" id="MFC4768387.1"/>
    </source>
</evidence>
<dbReference type="EMBL" id="JBHSHC010000099">
    <property type="protein sequence ID" value="MFC4768387.1"/>
    <property type="molecule type" value="Genomic_DNA"/>
</dbReference>
<evidence type="ECO:0000256" key="1">
    <source>
        <dbReference type="SAM" id="Coils"/>
    </source>
</evidence>
<dbReference type="Proteomes" id="UP001596002">
    <property type="component" value="Unassembled WGS sequence"/>
</dbReference>
<keyword evidence="1" id="KW-0175">Coiled coil</keyword>
<feature type="coiled-coil region" evidence="1">
    <location>
        <begin position="8"/>
        <end position="35"/>
    </location>
</feature>
<evidence type="ECO:0000313" key="3">
    <source>
        <dbReference type="Proteomes" id="UP001596002"/>
    </source>
</evidence>
<dbReference type="RefSeq" id="WP_380026337.1">
    <property type="nucleotide sequence ID" value="NZ_JBHSHC010000099.1"/>
</dbReference>
<sequence>MDELNLTAGRLTGRAKALQELLKKMELRLRIEKTAITRFHEKSPHG</sequence>
<protein>
    <submittedName>
        <fullName evidence="2">Uncharacterized protein</fullName>
    </submittedName>
</protein>
<proteinExistence type="predicted"/>
<reference evidence="3" key="1">
    <citation type="journal article" date="2019" name="Int. J. Syst. Evol. Microbiol.">
        <title>The Global Catalogue of Microorganisms (GCM) 10K type strain sequencing project: providing services to taxonomists for standard genome sequencing and annotation.</title>
        <authorList>
            <consortium name="The Broad Institute Genomics Platform"/>
            <consortium name="The Broad Institute Genome Sequencing Center for Infectious Disease"/>
            <person name="Wu L."/>
            <person name="Ma J."/>
        </authorList>
    </citation>
    <scope>NUCLEOTIDE SEQUENCE [LARGE SCALE GENOMIC DNA]</scope>
    <source>
        <strain evidence="3">WYCCWR 12678</strain>
    </source>
</reference>